<accession>A0ACB6RIZ6</accession>
<keyword evidence="2" id="KW-1185">Reference proteome</keyword>
<protein>
    <submittedName>
        <fullName evidence="1">Uncharacterized protein</fullName>
    </submittedName>
</protein>
<comment type="caution">
    <text evidence="1">The sequence shown here is derived from an EMBL/GenBank/DDBJ whole genome shotgun (WGS) entry which is preliminary data.</text>
</comment>
<organism evidence="1 2">
    <name type="scientific">Macroventuria anomochaeta</name>
    <dbReference type="NCBI Taxonomy" id="301207"/>
    <lineage>
        <taxon>Eukaryota</taxon>
        <taxon>Fungi</taxon>
        <taxon>Dikarya</taxon>
        <taxon>Ascomycota</taxon>
        <taxon>Pezizomycotina</taxon>
        <taxon>Dothideomycetes</taxon>
        <taxon>Pleosporomycetidae</taxon>
        <taxon>Pleosporales</taxon>
        <taxon>Pleosporineae</taxon>
        <taxon>Didymellaceae</taxon>
        <taxon>Macroventuria</taxon>
    </lineage>
</organism>
<dbReference type="Proteomes" id="UP000799754">
    <property type="component" value="Unassembled WGS sequence"/>
</dbReference>
<evidence type="ECO:0000313" key="1">
    <source>
        <dbReference type="EMBL" id="KAF2621662.1"/>
    </source>
</evidence>
<name>A0ACB6RIZ6_9PLEO</name>
<evidence type="ECO:0000313" key="2">
    <source>
        <dbReference type="Proteomes" id="UP000799754"/>
    </source>
</evidence>
<gene>
    <name evidence="1" type="ORF">BU25DRAFT_232197</name>
</gene>
<reference evidence="1" key="1">
    <citation type="journal article" date="2020" name="Stud. Mycol.">
        <title>101 Dothideomycetes genomes: a test case for predicting lifestyles and emergence of pathogens.</title>
        <authorList>
            <person name="Haridas S."/>
            <person name="Albert R."/>
            <person name="Binder M."/>
            <person name="Bloem J."/>
            <person name="Labutti K."/>
            <person name="Salamov A."/>
            <person name="Andreopoulos B."/>
            <person name="Baker S."/>
            <person name="Barry K."/>
            <person name="Bills G."/>
            <person name="Bluhm B."/>
            <person name="Cannon C."/>
            <person name="Castanera R."/>
            <person name="Culley D."/>
            <person name="Daum C."/>
            <person name="Ezra D."/>
            <person name="Gonzalez J."/>
            <person name="Henrissat B."/>
            <person name="Kuo A."/>
            <person name="Liang C."/>
            <person name="Lipzen A."/>
            <person name="Lutzoni F."/>
            <person name="Magnuson J."/>
            <person name="Mondo S."/>
            <person name="Nolan M."/>
            <person name="Ohm R."/>
            <person name="Pangilinan J."/>
            <person name="Park H.-J."/>
            <person name="Ramirez L."/>
            <person name="Alfaro M."/>
            <person name="Sun H."/>
            <person name="Tritt A."/>
            <person name="Yoshinaga Y."/>
            <person name="Zwiers L.-H."/>
            <person name="Turgeon B."/>
            <person name="Goodwin S."/>
            <person name="Spatafora J."/>
            <person name="Crous P."/>
            <person name="Grigoriev I."/>
        </authorList>
    </citation>
    <scope>NUCLEOTIDE SEQUENCE</scope>
    <source>
        <strain evidence="1">CBS 525.71</strain>
    </source>
</reference>
<dbReference type="EMBL" id="MU006752">
    <property type="protein sequence ID" value="KAF2621662.1"/>
    <property type="molecule type" value="Genomic_DNA"/>
</dbReference>
<proteinExistence type="predicted"/>
<sequence length="279" mass="30126">MARCSHARAGAYVVGRAGEVSTDSASDPSGVRSVRSWTVRVIRQREAARSAPKIVPADLTTLLPFSAQKTCYFTLWNMEASEAGIATAASNRFTRLQEGARSLHPPLISAWATLGPSRPFRQRQHNAFPALSAGYSTQQPPHQSLAAAAMCAHGLPLHFVVLLAGKTVMPAMPTLVSLSTVATSFRTQLLHNYQIPSINELKDVAGLKASAGTRSSASQLMVCCMDHLHQPSCHRCIYIKTFTRVLYRSKGDVAQRLPPVTPTTPSPLNWNHVCSIAAG</sequence>